<dbReference type="STRING" id="1005945.SAMN05216561_12532"/>
<dbReference type="PANTHER" id="PTHR43581">
    <property type="entry name" value="ATP/GTP PHOSPHATASE"/>
    <property type="match status" value="1"/>
</dbReference>
<accession>A0A1I3QGA3</accession>
<dbReference type="PANTHER" id="PTHR43581:SF2">
    <property type="entry name" value="EXCINUCLEASE ATPASE SUBUNIT"/>
    <property type="match status" value="1"/>
</dbReference>
<gene>
    <name evidence="2" type="ORF">SAMN05216561_12532</name>
</gene>
<dbReference type="RefSeq" id="WP_170259287.1">
    <property type="nucleotide sequence ID" value="NZ_BKAF01000035.1"/>
</dbReference>
<dbReference type="PIRSF" id="PIRSF029347">
    <property type="entry name" value="RecF"/>
    <property type="match status" value="1"/>
</dbReference>
<evidence type="ECO:0000313" key="3">
    <source>
        <dbReference type="Proteomes" id="UP000198649"/>
    </source>
</evidence>
<dbReference type="EMBL" id="FOQG01000025">
    <property type="protein sequence ID" value="SFJ33143.1"/>
    <property type="molecule type" value="Genomic_DNA"/>
</dbReference>
<keyword evidence="3" id="KW-1185">Reference proteome</keyword>
<dbReference type="InterPro" id="IPR003959">
    <property type="entry name" value="ATPase_AAA_core"/>
</dbReference>
<reference evidence="2 3" key="1">
    <citation type="submission" date="2016-10" db="EMBL/GenBank/DDBJ databases">
        <authorList>
            <person name="de Groot N.N."/>
        </authorList>
    </citation>
    <scope>NUCLEOTIDE SEQUENCE [LARGE SCALE GENOMIC DNA]</scope>
    <source>
        <strain evidence="2 3">CGMCC 1.11156</strain>
    </source>
</reference>
<dbReference type="AlphaFoldDB" id="A0A1I3QGA3"/>
<dbReference type="Proteomes" id="UP000198649">
    <property type="component" value="Unassembled WGS sequence"/>
</dbReference>
<proteinExistence type="predicted"/>
<dbReference type="GO" id="GO:0016887">
    <property type="term" value="F:ATP hydrolysis activity"/>
    <property type="evidence" value="ECO:0007669"/>
    <property type="project" value="InterPro"/>
</dbReference>
<dbReference type="SUPFAM" id="SSF52540">
    <property type="entry name" value="P-loop containing nucleoside triphosphate hydrolases"/>
    <property type="match status" value="1"/>
</dbReference>
<dbReference type="InterPro" id="IPR014555">
    <property type="entry name" value="RecF-like"/>
</dbReference>
<dbReference type="InterPro" id="IPR027417">
    <property type="entry name" value="P-loop_NTPase"/>
</dbReference>
<dbReference type="Gene3D" id="3.40.50.300">
    <property type="entry name" value="P-loop containing nucleotide triphosphate hydrolases"/>
    <property type="match status" value="2"/>
</dbReference>
<organism evidence="2 3">
    <name type="scientific">Nocardioides psychrotolerans</name>
    <dbReference type="NCBI Taxonomy" id="1005945"/>
    <lineage>
        <taxon>Bacteria</taxon>
        <taxon>Bacillati</taxon>
        <taxon>Actinomycetota</taxon>
        <taxon>Actinomycetes</taxon>
        <taxon>Propionibacteriales</taxon>
        <taxon>Nocardioidaceae</taxon>
        <taxon>Nocardioides</taxon>
    </lineage>
</organism>
<dbReference type="GO" id="GO:0005524">
    <property type="term" value="F:ATP binding"/>
    <property type="evidence" value="ECO:0007669"/>
    <property type="project" value="InterPro"/>
</dbReference>
<sequence>MVAELRELRLPAFKSVRDARVKIGPLTLIVGRNGSGKSNIIDGLAVLQALAGGSDLRDALDGGRNGPIVRGGSEGCAPIGTDSFTIGCTASKDGLTVSLDLEVQVRPTLQVVSEHLWSVRRAGQRRGDPYSYLKTDAPEADSGDIRARWENEKRGVNPPLAFRASQLLTSQVATRVPATSQAGRKVHSAAEVVLEALTGVFILDPVPHQMREYVPAKDSHLRRNAENLSATLERLMSDPGLGQEILRMTRQLSEAQVSDLSTVSSDLGDVMVTLEEQIGGSLRQVPARLMSDGTLRFLAIAAAMLDTPADGVAADAGRLLVIEELENGLHPSQAALLLSRLKATAAERRVQTLATTHSTAILDALSGEDHKAVIVSSRDDEGWSHVTRLTDFPDYFEVVGRHSLGDSAVEDQLRPGVEKPVSASSSLAFVLGRTR</sequence>
<protein>
    <submittedName>
        <fullName evidence="2">Predicted ATPase</fullName>
    </submittedName>
</protein>
<dbReference type="InterPro" id="IPR051396">
    <property type="entry name" value="Bact_Antivir_Def_Nuclease"/>
</dbReference>
<name>A0A1I3QGA3_9ACTN</name>
<evidence type="ECO:0000313" key="2">
    <source>
        <dbReference type="EMBL" id="SFJ33143.1"/>
    </source>
</evidence>
<evidence type="ECO:0000259" key="1">
    <source>
        <dbReference type="Pfam" id="PF13304"/>
    </source>
</evidence>
<dbReference type="Pfam" id="PF13304">
    <property type="entry name" value="AAA_21"/>
    <property type="match status" value="1"/>
</dbReference>
<feature type="domain" description="ATPase AAA-type core" evidence="1">
    <location>
        <begin position="26"/>
        <end position="363"/>
    </location>
</feature>